<dbReference type="PANTHER" id="PTHR46056">
    <property type="entry name" value="LONG-CHAIN-ALCOHOL OXIDASE"/>
    <property type="match status" value="1"/>
</dbReference>
<dbReference type="GO" id="GO:0016614">
    <property type="term" value="F:oxidoreductase activity, acting on CH-OH group of donors"/>
    <property type="evidence" value="ECO:0007669"/>
    <property type="project" value="InterPro"/>
</dbReference>
<comment type="similarity">
    <text evidence="1">Belongs to the GMC oxidoreductase family.</text>
</comment>
<evidence type="ECO:0000256" key="1">
    <source>
        <dbReference type="ARBA" id="ARBA00010790"/>
    </source>
</evidence>
<dbReference type="InterPro" id="IPR000172">
    <property type="entry name" value="GMC_OxRdtase_N"/>
</dbReference>
<dbReference type="Gene3D" id="3.50.50.60">
    <property type="entry name" value="FAD/NAD(P)-binding domain"/>
    <property type="match status" value="2"/>
</dbReference>
<name>A0AAU7APT0_9ACTN</name>
<feature type="region of interest" description="Disordered" evidence="5">
    <location>
        <begin position="1"/>
        <end position="33"/>
    </location>
</feature>
<reference evidence="8" key="1">
    <citation type="submission" date="2022-12" db="EMBL/GenBank/DDBJ databases">
        <title>Paraconexibacter alkalitolerans sp. nov. and Baekduia alba sp. nov., isolated from soil and emended description of the genera Paraconexibacter (Chun et al., 2020) and Baekduia (An et al., 2020).</title>
        <authorList>
            <person name="Vieira S."/>
            <person name="Huber K.J."/>
            <person name="Geppert A."/>
            <person name="Wolf J."/>
            <person name="Neumann-Schaal M."/>
            <person name="Muesken M."/>
            <person name="Overmann J."/>
        </authorList>
    </citation>
    <scope>NUCLEOTIDE SEQUENCE</scope>
    <source>
        <strain evidence="8">AEG42_29</strain>
    </source>
</reference>
<gene>
    <name evidence="8" type="primary">mpdB</name>
    <name evidence="8" type="ORF">DSM112329_00398</name>
</gene>
<feature type="domain" description="Glucose-methanol-choline oxidoreductase N-terminal" evidence="6">
    <location>
        <begin position="153"/>
        <end position="329"/>
    </location>
</feature>
<accession>A0AAU7APT0</accession>
<dbReference type="SUPFAM" id="SSF51905">
    <property type="entry name" value="FAD/NAD(P)-binding domain"/>
    <property type="match status" value="1"/>
</dbReference>
<evidence type="ECO:0000256" key="5">
    <source>
        <dbReference type="SAM" id="MobiDB-lite"/>
    </source>
</evidence>
<evidence type="ECO:0000313" key="8">
    <source>
        <dbReference type="EMBL" id="XAY03579.1"/>
    </source>
</evidence>
<keyword evidence="3" id="KW-0274">FAD</keyword>
<dbReference type="Pfam" id="PF05199">
    <property type="entry name" value="GMC_oxred_C"/>
    <property type="match status" value="1"/>
</dbReference>
<dbReference type="InterPro" id="IPR036188">
    <property type="entry name" value="FAD/NAD-bd_sf"/>
</dbReference>
<dbReference type="Pfam" id="PF13450">
    <property type="entry name" value="NAD_binding_8"/>
    <property type="match status" value="1"/>
</dbReference>
<evidence type="ECO:0000256" key="4">
    <source>
        <dbReference type="ARBA" id="ARBA00023002"/>
    </source>
</evidence>
<proteinExistence type="inferred from homology"/>
<dbReference type="RefSeq" id="WP_354700135.1">
    <property type="nucleotide sequence ID" value="NZ_CP114014.1"/>
</dbReference>
<dbReference type="Pfam" id="PF00732">
    <property type="entry name" value="GMC_oxred_N"/>
    <property type="match status" value="1"/>
</dbReference>
<dbReference type="GO" id="GO:0050660">
    <property type="term" value="F:flavin adenine dinucleotide binding"/>
    <property type="evidence" value="ECO:0007669"/>
    <property type="project" value="InterPro"/>
</dbReference>
<evidence type="ECO:0000256" key="3">
    <source>
        <dbReference type="ARBA" id="ARBA00022827"/>
    </source>
</evidence>
<feature type="domain" description="Glucose-methanol-choline oxidoreductase C-terminal" evidence="7">
    <location>
        <begin position="415"/>
        <end position="531"/>
    </location>
</feature>
<dbReference type="InterPro" id="IPR007867">
    <property type="entry name" value="GMC_OxRtase_C"/>
</dbReference>
<keyword evidence="4 8" id="KW-0560">Oxidoreductase</keyword>
<protein>
    <submittedName>
        <fullName evidence="8">2-methyl-1,2-propanediol dehydrogenase</fullName>
        <ecNumber evidence="8">1.1.1.400</ecNumber>
    </submittedName>
</protein>
<feature type="compositionally biased region" description="Low complexity" evidence="5">
    <location>
        <begin position="1"/>
        <end position="15"/>
    </location>
</feature>
<dbReference type="EC" id="1.1.1.400" evidence="8"/>
<dbReference type="SUPFAM" id="SSF54373">
    <property type="entry name" value="FAD-linked reductases, C-terminal domain"/>
    <property type="match status" value="1"/>
</dbReference>
<evidence type="ECO:0000259" key="6">
    <source>
        <dbReference type="Pfam" id="PF00732"/>
    </source>
</evidence>
<dbReference type="AlphaFoldDB" id="A0AAU7APT0"/>
<dbReference type="PANTHER" id="PTHR46056:SF12">
    <property type="entry name" value="LONG-CHAIN-ALCOHOL OXIDASE"/>
    <property type="match status" value="1"/>
</dbReference>
<evidence type="ECO:0000256" key="2">
    <source>
        <dbReference type="ARBA" id="ARBA00022630"/>
    </source>
</evidence>
<dbReference type="KEGG" id="parq:DSM112329_00398"/>
<evidence type="ECO:0000259" key="7">
    <source>
        <dbReference type="Pfam" id="PF05199"/>
    </source>
</evidence>
<keyword evidence="2" id="KW-0285">Flavoprotein</keyword>
<sequence length="547" mass="58131">MSGRSGASNGASAPGQKLGQAAQSGNHFPHDDNDVVVVVGSGAGGGTIANELCQQGVRVVVLEAGPHLTADDYHQDEWPAFNQMAWLDARTTSGSWRVAKDFPHLPAWTVKAVGGTSTHWAGACPRFKEYEFRARETYGGGIDGANLLDWPIGLDDLAPYYDKAEVKMGVTHVHGRKPLPANNNYTVMANGAKGVGYTDVATGPYATNAEEYDGRPATAQDGFNFQGDKQGSKWSTLVSDLPKAAATGNLDLRPDSHVVQVTLDAAGRANGVVYVDGDGGLQRQAAKAVCVAGNAIESARLLLLSACRGHEDGLANSSGQVGRNYMRHLTASVYARFPKPVNMYRGETMAGVVADESAHDDGRGFAGGYYMETLSLGVPFLAAFVDPGGWGPDFTATMDAYANTAGMWIVGEDMPQETNRVTLNRDVSDQHGLPAPNVHFDDHANDVAMREYAWRKGRELYESVGAQAATKTPPYPSTHNLGTCRMSARPQDGVVNEWGQAHDVPNLFVSDGSVFTTGAAANPTLTIVALAIRQAEHLGGRIRSGTL</sequence>
<dbReference type="EMBL" id="CP114014">
    <property type="protein sequence ID" value="XAY03579.1"/>
    <property type="molecule type" value="Genomic_DNA"/>
</dbReference>
<organism evidence="8">
    <name type="scientific">Paraconexibacter sp. AEG42_29</name>
    <dbReference type="NCBI Taxonomy" id="2997339"/>
    <lineage>
        <taxon>Bacteria</taxon>
        <taxon>Bacillati</taxon>
        <taxon>Actinomycetota</taxon>
        <taxon>Thermoleophilia</taxon>
        <taxon>Solirubrobacterales</taxon>
        <taxon>Paraconexibacteraceae</taxon>
        <taxon>Paraconexibacter</taxon>
    </lineage>
</organism>